<dbReference type="InterPro" id="IPR041667">
    <property type="entry name" value="Cupin_8"/>
</dbReference>
<name>C1EFR5_MICCC</name>
<protein>
    <recommendedName>
        <fullName evidence="2">JmjC domain-containing protein</fullName>
    </recommendedName>
</protein>
<dbReference type="AlphaFoldDB" id="C1EFR5"/>
<dbReference type="InterPro" id="IPR003347">
    <property type="entry name" value="JmjC_dom"/>
</dbReference>
<gene>
    <name evidence="3" type="ORF">MICPUN_109321</name>
</gene>
<evidence type="ECO:0000313" key="3">
    <source>
        <dbReference type="EMBL" id="ACO66898.1"/>
    </source>
</evidence>
<dbReference type="RefSeq" id="XP_002505640.1">
    <property type="nucleotide sequence ID" value="XM_002505594.1"/>
</dbReference>
<feature type="domain" description="JmjC" evidence="2">
    <location>
        <begin position="283"/>
        <end position="428"/>
    </location>
</feature>
<keyword evidence="4" id="KW-1185">Reference proteome</keyword>
<dbReference type="PROSITE" id="PS51184">
    <property type="entry name" value="JMJC"/>
    <property type="match status" value="1"/>
</dbReference>
<comment type="similarity">
    <text evidence="1">Belongs to the JARID1 histone demethylase family.</text>
</comment>
<dbReference type="Gene3D" id="2.60.120.650">
    <property type="entry name" value="Cupin"/>
    <property type="match status" value="1"/>
</dbReference>
<dbReference type="SUPFAM" id="SSF51197">
    <property type="entry name" value="Clavaminate synthase-like"/>
    <property type="match status" value="1"/>
</dbReference>
<proteinExistence type="inferred from homology"/>
<dbReference type="Proteomes" id="UP000002009">
    <property type="component" value="Chromosome 13"/>
</dbReference>
<organism evidence="3 4">
    <name type="scientific">Micromonas commoda (strain RCC299 / NOUM17 / CCMP2709)</name>
    <name type="common">Picoplanktonic green alga</name>
    <dbReference type="NCBI Taxonomy" id="296587"/>
    <lineage>
        <taxon>Eukaryota</taxon>
        <taxon>Viridiplantae</taxon>
        <taxon>Chlorophyta</taxon>
        <taxon>Mamiellophyceae</taxon>
        <taxon>Mamiellales</taxon>
        <taxon>Mamiellaceae</taxon>
        <taxon>Micromonas</taxon>
    </lineage>
</organism>
<accession>C1EFR5</accession>
<dbReference type="OrthoDB" id="47172at2759"/>
<dbReference type="EMBL" id="CP001331">
    <property type="protein sequence ID" value="ACO66898.1"/>
    <property type="molecule type" value="Genomic_DNA"/>
</dbReference>
<dbReference type="PANTHER" id="PTHR12461">
    <property type="entry name" value="HYPOXIA-INDUCIBLE FACTOR 1 ALPHA INHIBITOR-RELATED"/>
    <property type="match status" value="1"/>
</dbReference>
<dbReference type="GeneID" id="8248569"/>
<dbReference type="PANTHER" id="PTHR12461:SF105">
    <property type="entry name" value="HYPOXIA-INDUCIBLE FACTOR 1-ALPHA INHIBITOR"/>
    <property type="match status" value="1"/>
</dbReference>
<reference evidence="3 4" key="1">
    <citation type="journal article" date="2009" name="Science">
        <title>Green evolution and dynamic adaptations revealed by genomes of the marine picoeukaryotes Micromonas.</title>
        <authorList>
            <person name="Worden A.Z."/>
            <person name="Lee J.H."/>
            <person name="Mock T."/>
            <person name="Rouze P."/>
            <person name="Simmons M.P."/>
            <person name="Aerts A.L."/>
            <person name="Allen A.E."/>
            <person name="Cuvelier M.L."/>
            <person name="Derelle E."/>
            <person name="Everett M.V."/>
            <person name="Foulon E."/>
            <person name="Grimwood J."/>
            <person name="Gundlach H."/>
            <person name="Henrissat B."/>
            <person name="Napoli C."/>
            <person name="McDonald S.M."/>
            <person name="Parker M.S."/>
            <person name="Rombauts S."/>
            <person name="Salamov A."/>
            <person name="Von Dassow P."/>
            <person name="Badger J.H."/>
            <person name="Coutinho P.M."/>
            <person name="Demir E."/>
            <person name="Dubchak I."/>
            <person name="Gentemann C."/>
            <person name="Eikrem W."/>
            <person name="Gready J.E."/>
            <person name="John U."/>
            <person name="Lanier W."/>
            <person name="Lindquist E.A."/>
            <person name="Lucas S."/>
            <person name="Mayer K.F."/>
            <person name="Moreau H."/>
            <person name="Not F."/>
            <person name="Otillar R."/>
            <person name="Panaud O."/>
            <person name="Pangilinan J."/>
            <person name="Paulsen I."/>
            <person name="Piegu B."/>
            <person name="Poliakov A."/>
            <person name="Robbens S."/>
            <person name="Schmutz J."/>
            <person name="Toulza E."/>
            <person name="Wyss T."/>
            <person name="Zelensky A."/>
            <person name="Zhou K."/>
            <person name="Armbrust E.V."/>
            <person name="Bhattacharya D."/>
            <person name="Goodenough U.W."/>
            <person name="Van de Peer Y."/>
            <person name="Grigoriev I.V."/>
        </authorList>
    </citation>
    <scope>NUCLEOTIDE SEQUENCE [LARGE SCALE GENOMIC DNA]</scope>
    <source>
        <strain evidence="4">RCC299 / NOUM17</strain>
    </source>
</reference>
<dbReference type="Pfam" id="PF13621">
    <property type="entry name" value="Cupin_8"/>
    <property type="match status" value="1"/>
</dbReference>
<evidence type="ECO:0000259" key="2">
    <source>
        <dbReference type="PROSITE" id="PS51184"/>
    </source>
</evidence>
<dbReference type="eggNOG" id="KOG2132">
    <property type="taxonomic scope" value="Eukaryota"/>
</dbReference>
<evidence type="ECO:0000313" key="4">
    <source>
        <dbReference type="Proteomes" id="UP000002009"/>
    </source>
</evidence>
<evidence type="ECO:0000256" key="1">
    <source>
        <dbReference type="ARBA" id="ARBA00006801"/>
    </source>
</evidence>
<dbReference type="InParanoid" id="C1EFR5"/>
<sequence length="428" mass="46520">MTRELLDAVQDLARRCERRGHMERLRDALRECGSSDGGASEVIAAAVDALQSTDDDDASLLNECILTARGIKCLEAMARSPLEGIEAAVLLSEHATHTAAPDDDGRDAGSGARRHAWVGTMYAAAAAQTAALRAADDGAEYPPGLRPWALMPRPSKYMGNEVFVMTNREADPCAEVPRKKADKCGAAAFYNEHLRTAAPVVIEGIGARDEWVAARSFCDLGWLREQFGDACVPVEVGRRTADGAGGTSRWMRLRTFIDDFLSTADDSLDTPARRRGGPAGAVGYVSQHSLLHQCAGLQEHFSVPEQCMGRVAAANAWLGTFDTTTHLHTDEANNILCQIGGHKLVRLWPPEVGDACFHVETRGGNGSYNKFSPIDAEKPDLEKFPKFANAYGKCLVAVLGPDDSLFIPKGWWHHVRALTPSFSLNFWF</sequence>
<dbReference type="KEGG" id="mis:MICPUN_109321"/>